<evidence type="ECO:0000313" key="1">
    <source>
        <dbReference type="EMBL" id="GAL28487.1"/>
    </source>
</evidence>
<reference evidence="2" key="1">
    <citation type="submission" date="2014-09" db="EMBL/GenBank/DDBJ databases">
        <title>Vibrio variabilis JCM 19239. (C206) whole genome shotgun sequence.</title>
        <authorList>
            <person name="Sawabe T."/>
            <person name="Meirelles P."/>
            <person name="Nakanishi M."/>
            <person name="Sayaka M."/>
            <person name="Hattori M."/>
            <person name="Ohkuma M."/>
        </authorList>
    </citation>
    <scope>NUCLEOTIDE SEQUENCE [LARGE SCALE GENOMIC DNA]</scope>
    <source>
        <strain evidence="2">JCM 19239</strain>
    </source>
</reference>
<evidence type="ECO:0000313" key="2">
    <source>
        <dbReference type="Proteomes" id="UP000029223"/>
    </source>
</evidence>
<name>A0ABQ0JIB3_9VIBR</name>
<dbReference type="EMBL" id="BBMS01000044">
    <property type="protein sequence ID" value="GAL28487.1"/>
    <property type="molecule type" value="Genomic_DNA"/>
</dbReference>
<organism evidence="1 2">
    <name type="scientific">Vibrio variabilis</name>
    <dbReference type="NCBI Taxonomy" id="990271"/>
    <lineage>
        <taxon>Bacteria</taxon>
        <taxon>Pseudomonadati</taxon>
        <taxon>Pseudomonadota</taxon>
        <taxon>Gammaproteobacteria</taxon>
        <taxon>Vibrionales</taxon>
        <taxon>Vibrionaceae</taxon>
        <taxon>Vibrio</taxon>
    </lineage>
</organism>
<keyword evidence="2" id="KW-1185">Reference proteome</keyword>
<gene>
    <name evidence="1" type="ORF">JCM19239_1563</name>
</gene>
<proteinExistence type="predicted"/>
<comment type="caution">
    <text evidence="1">The sequence shown here is derived from an EMBL/GenBank/DDBJ whole genome shotgun (WGS) entry which is preliminary data.</text>
</comment>
<accession>A0ABQ0JIB3</accession>
<dbReference type="Proteomes" id="UP000029223">
    <property type="component" value="Unassembled WGS sequence"/>
</dbReference>
<sequence>MLSNLQIEAVTRHEFDYYCCLTKQWVAIHLSCPQESVAQIRNIYIQDGFEVREPN</sequence>
<protein>
    <submittedName>
        <fullName evidence="1">Uncharacterized protein</fullName>
    </submittedName>
</protein>